<dbReference type="EMBL" id="MT145097">
    <property type="protein sequence ID" value="QJI03540.1"/>
    <property type="molecule type" value="Genomic_DNA"/>
</dbReference>
<proteinExistence type="predicted"/>
<organism evidence="1">
    <name type="scientific">viral metagenome</name>
    <dbReference type="NCBI Taxonomy" id="1070528"/>
    <lineage>
        <taxon>unclassified sequences</taxon>
        <taxon>metagenomes</taxon>
        <taxon>organismal metagenomes</taxon>
    </lineage>
</organism>
<gene>
    <name evidence="1" type="ORF">TM448B04657_0003</name>
</gene>
<reference evidence="1" key="1">
    <citation type="submission" date="2020-03" db="EMBL/GenBank/DDBJ databases">
        <title>The deep terrestrial virosphere.</title>
        <authorList>
            <person name="Holmfeldt K."/>
            <person name="Nilsson E."/>
            <person name="Simone D."/>
            <person name="Lopez-Fernandez M."/>
            <person name="Wu X."/>
            <person name="de Brujin I."/>
            <person name="Lundin D."/>
            <person name="Andersson A."/>
            <person name="Bertilsson S."/>
            <person name="Dopson M."/>
        </authorList>
    </citation>
    <scope>NUCLEOTIDE SEQUENCE</scope>
    <source>
        <strain evidence="1">TM448B04657</strain>
    </source>
</reference>
<name>A0A6M3Y033_9ZZZZ</name>
<evidence type="ECO:0000313" key="1">
    <source>
        <dbReference type="EMBL" id="QJI03540.1"/>
    </source>
</evidence>
<dbReference type="AlphaFoldDB" id="A0A6M3Y033"/>
<sequence length="62" mass="6834">MIQLTQNQVYKLAVATGYNHRTVIRWASGVAVNASTRINLEAAHKAIQLEEGQRDTTPQAQA</sequence>
<accession>A0A6M3Y033</accession>
<protein>
    <submittedName>
        <fullName evidence="1">Uncharacterized protein</fullName>
    </submittedName>
</protein>